<organism evidence="2 3">
    <name type="scientific">Nesidiocoris tenuis</name>
    <dbReference type="NCBI Taxonomy" id="355587"/>
    <lineage>
        <taxon>Eukaryota</taxon>
        <taxon>Metazoa</taxon>
        <taxon>Ecdysozoa</taxon>
        <taxon>Arthropoda</taxon>
        <taxon>Hexapoda</taxon>
        <taxon>Insecta</taxon>
        <taxon>Pterygota</taxon>
        <taxon>Neoptera</taxon>
        <taxon>Paraneoptera</taxon>
        <taxon>Hemiptera</taxon>
        <taxon>Heteroptera</taxon>
        <taxon>Panheteroptera</taxon>
        <taxon>Cimicomorpha</taxon>
        <taxon>Miridae</taxon>
        <taxon>Dicyphina</taxon>
        <taxon>Nesidiocoris</taxon>
    </lineage>
</organism>
<accession>A0A6H5HL02</accession>
<keyword evidence="3" id="KW-1185">Reference proteome</keyword>
<evidence type="ECO:0000256" key="1">
    <source>
        <dbReference type="SAM" id="MobiDB-lite"/>
    </source>
</evidence>
<evidence type="ECO:0000313" key="3">
    <source>
        <dbReference type="Proteomes" id="UP000479000"/>
    </source>
</evidence>
<protein>
    <submittedName>
        <fullName evidence="2">Uncharacterized protein</fullName>
    </submittedName>
</protein>
<reference evidence="2 3" key="1">
    <citation type="submission" date="2020-02" db="EMBL/GenBank/DDBJ databases">
        <authorList>
            <person name="Ferguson B K."/>
        </authorList>
    </citation>
    <scope>NUCLEOTIDE SEQUENCE [LARGE SCALE GENOMIC DNA]</scope>
</reference>
<dbReference type="AlphaFoldDB" id="A0A6H5HL02"/>
<dbReference type="EMBL" id="CADCXU010031442">
    <property type="protein sequence ID" value="CAB0017448.1"/>
    <property type="molecule type" value="Genomic_DNA"/>
</dbReference>
<gene>
    <name evidence="2" type="ORF">NTEN_LOCUS21457</name>
</gene>
<dbReference type="Proteomes" id="UP000479000">
    <property type="component" value="Unassembled WGS sequence"/>
</dbReference>
<sequence length="226" mass="25799">MAWHATADLIGEAALLRSTQPGASLIARRSAWRQHCRTMFSLVAVKWRGTQPGGSQMARHSACTNQARRVRSRCKTVRSPVPSRYWLRTAQRRTRRTNQEMKLPSFLISYVSRRFKVSIVEFKSATFQRRLDHVSAMFHICISAQFRIRVSNRSDQVPRSSCQKPYSTEIARLAVEANGQRRPRFETEDGPQAGIGQEIGPVRRGRSRRFAGESHRLCAGCNAQRE</sequence>
<feature type="region of interest" description="Disordered" evidence="1">
    <location>
        <begin position="179"/>
        <end position="199"/>
    </location>
</feature>
<evidence type="ECO:0000313" key="2">
    <source>
        <dbReference type="EMBL" id="CAB0017448.1"/>
    </source>
</evidence>
<name>A0A6H5HL02_9HEMI</name>
<proteinExistence type="predicted"/>